<keyword evidence="4" id="KW-1185">Reference proteome</keyword>
<evidence type="ECO:0000259" key="2">
    <source>
        <dbReference type="PROSITE" id="PS50902"/>
    </source>
</evidence>
<feature type="domain" description="Flavodoxin-like" evidence="2">
    <location>
        <begin position="246"/>
        <end position="383"/>
    </location>
</feature>
<dbReference type="EMBL" id="CP026538">
    <property type="protein sequence ID" value="QAZ69000.1"/>
    <property type="molecule type" value="Genomic_DNA"/>
</dbReference>
<keyword evidence="3" id="KW-0378">Hydrolase</keyword>
<dbReference type="SUPFAM" id="SSF52218">
    <property type="entry name" value="Flavoproteins"/>
    <property type="match status" value="1"/>
</dbReference>
<accession>A0A4P6HS45</accession>
<evidence type="ECO:0000256" key="1">
    <source>
        <dbReference type="ARBA" id="ARBA00007121"/>
    </source>
</evidence>
<dbReference type="InterPro" id="IPR016440">
    <property type="entry name" value="Rubredoxin-O_OxRdtase"/>
</dbReference>
<dbReference type="InterPro" id="IPR001279">
    <property type="entry name" value="Metallo-B-lactamas"/>
</dbReference>
<dbReference type="AlphaFoldDB" id="A0A4P6HS45"/>
<dbReference type="PROSITE" id="PS50902">
    <property type="entry name" value="FLAVODOXIN_LIKE"/>
    <property type="match status" value="1"/>
</dbReference>
<reference evidence="3 4" key="1">
    <citation type="submission" date="2018-02" db="EMBL/GenBank/DDBJ databases">
        <title>Genome sequence of Desulfovibrio carbinolicus DSM 3852.</title>
        <authorList>
            <person name="Wilbanks E."/>
            <person name="Skennerton C.T."/>
            <person name="Orphan V.J."/>
        </authorList>
    </citation>
    <scope>NUCLEOTIDE SEQUENCE [LARGE SCALE GENOMIC DNA]</scope>
    <source>
        <strain evidence="3 4">DSM 3852</strain>
    </source>
</reference>
<name>A0A4P6HS45_9BACT</name>
<dbReference type="Proteomes" id="UP000293296">
    <property type="component" value="Chromosome"/>
</dbReference>
<dbReference type="InterPro" id="IPR029039">
    <property type="entry name" value="Flavoprotein-like_sf"/>
</dbReference>
<dbReference type="Gene3D" id="3.40.50.360">
    <property type="match status" value="1"/>
</dbReference>
<dbReference type="RefSeq" id="WP_129354972.1">
    <property type="nucleotide sequence ID" value="NZ_CP026538.1"/>
</dbReference>
<evidence type="ECO:0000313" key="4">
    <source>
        <dbReference type="Proteomes" id="UP000293296"/>
    </source>
</evidence>
<gene>
    <name evidence="3" type="ORF">C3Y92_17855</name>
</gene>
<comment type="similarity">
    <text evidence="1">In the N-terminal section; belongs to the zinc metallo-hydrolase group 3 family.</text>
</comment>
<dbReference type="InterPro" id="IPR036866">
    <property type="entry name" value="RibonucZ/Hydroxyglut_hydro"/>
</dbReference>
<dbReference type="GO" id="GO:0009055">
    <property type="term" value="F:electron transfer activity"/>
    <property type="evidence" value="ECO:0007669"/>
    <property type="project" value="InterPro"/>
</dbReference>
<dbReference type="PANTHER" id="PTHR43717">
    <property type="entry name" value="ANAEROBIC NITRIC OXIDE REDUCTASE FLAVORUBREDOXIN"/>
    <property type="match status" value="1"/>
</dbReference>
<protein>
    <submittedName>
        <fullName evidence="3">MBL fold hydrolase</fullName>
    </submittedName>
</protein>
<proteinExistence type="inferred from homology"/>
<dbReference type="Pfam" id="PF19583">
    <property type="entry name" value="ODP"/>
    <property type="match status" value="1"/>
</dbReference>
<evidence type="ECO:0000313" key="3">
    <source>
        <dbReference type="EMBL" id="QAZ69000.1"/>
    </source>
</evidence>
<dbReference type="OrthoDB" id="9800607at2"/>
<dbReference type="GO" id="GO:0016491">
    <property type="term" value="F:oxidoreductase activity"/>
    <property type="evidence" value="ECO:0007669"/>
    <property type="project" value="InterPro"/>
</dbReference>
<dbReference type="GO" id="GO:0016787">
    <property type="term" value="F:hydrolase activity"/>
    <property type="evidence" value="ECO:0007669"/>
    <property type="project" value="UniProtKB-KW"/>
</dbReference>
<dbReference type="InterPro" id="IPR008254">
    <property type="entry name" value="Flavodoxin/NO_synth"/>
</dbReference>
<dbReference type="Gene3D" id="3.60.15.10">
    <property type="entry name" value="Ribonuclease Z/Hydroxyacylglutathione hydrolase-like"/>
    <property type="match status" value="1"/>
</dbReference>
<dbReference type="KEGG" id="dcb:C3Y92_17855"/>
<dbReference type="GO" id="GO:0046872">
    <property type="term" value="F:metal ion binding"/>
    <property type="evidence" value="ECO:0007669"/>
    <property type="project" value="InterPro"/>
</dbReference>
<dbReference type="InterPro" id="IPR045761">
    <property type="entry name" value="ODP_dom"/>
</dbReference>
<dbReference type="SMART" id="SM00849">
    <property type="entry name" value="Lactamase_B"/>
    <property type="match status" value="1"/>
</dbReference>
<dbReference type="SUPFAM" id="SSF56281">
    <property type="entry name" value="Metallo-hydrolase/oxidoreductase"/>
    <property type="match status" value="1"/>
</dbReference>
<dbReference type="CDD" id="cd07709">
    <property type="entry name" value="flavodiiron_proteins_MBL-fold"/>
    <property type="match status" value="1"/>
</dbReference>
<dbReference type="PIRSF" id="PIRSF005243">
    <property type="entry name" value="ROO"/>
    <property type="match status" value="1"/>
</dbReference>
<sequence>MQKKPMAPGVHWLGAVDWDRRLFDDLVPLPDGTSYNAYLVQGTDKTALLDAVEPAMADTLLAQLADVPRLDYIISQHAEQDHSGAIGLLLERYPEARVLATAKGKAMLLDLLQLPEDRVEAVADGDRLELGGKTLTFLHLPWVHWPETMASYLAEDRILFSCDFFGSHIAASELFVTDPCRAREAAKRYFAEIMAPFRPMIEKNLDKLAGLPIDMIAPSHGQVYDKPDWIVAATRQWATAAPANLVALPFVSMHGSTRRMVEHLTAALVARGTAVELFNLAVADVGKLAMALLDAGTLVVGAPTVLAGPHPLAAHAAFLANALRPKAKFLSIIGSYGWGGRTVEVLAGMVPNIKAEVLEPVLCKGLPTSETYAALDRLAEAIVAGHAAQGFAARVD</sequence>
<dbReference type="GO" id="GO:0010181">
    <property type="term" value="F:FMN binding"/>
    <property type="evidence" value="ECO:0007669"/>
    <property type="project" value="InterPro"/>
</dbReference>
<dbReference type="PANTHER" id="PTHR43717:SF1">
    <property type="entry name" value="ANAEROBIC NITRIC OXIDE REDUCTASE FLAVORUBREDOXIN"/>
    <property type="match status" value="1"/>
</dbReference>
<organism evidence="3 4">
    <name type="scientific">Solidesulfovibrio carbinolicus</name>
    <dbReference type="NCBI Taxonomy" id="296842"/>
    <lineage>
        <taxon>Bacteria</taxon>
        <taxon>Pseudomonadati</taxon>
        <taxon>Thermodesulfobacteriota</taxon>
        <taxon>Desulfovibrionia</taxon>
        <taxon>Desulfovibrionales</taxon>
        <taxon>Desulfovibrionaceae</taxon>
        <taxon>Solidesulfovibrio</taxon>
    </lineage>
</organism>